<dbReference type="Proteomes" id="UP000295341">
    <property type="component" value="Unassembled WGS sequence"/>
</dbReference>
<evidence type="ECO:0008006" key="3">
    <source>
        <dbReference type="Google" id="ProtNLM"/>
    </source>
</evidence>
<dbReference type="Gene3D" id="3.30.530.20">
    <property type="match status" value="1"/>
</dbReference>
<accession>A0A4R7NXY7</accession>
<name>A0A4R7NXY7_9GAMM</name>
<reference evidence="1 2" key="1">
    <citation type="submission" date="2019-03" db="EMBL/GenBank/DDBJ databases">
        <title>Genomic Encyclopedia of Type Strains, Phase IV (KMG-IV): sequencing the most valuable type-strain genomes for metagenomic binning, comparative biology and taxonomic classification.</title>
        <authorList>
            <person name="Goeker M."/>
        </authorList>
    </citation>
    <scope>NUCLEOTIDE SEQUENCE [LARGE SCALE GENOMIC DNA]</scope>
    <source>
        <strain evidence="1 2">DSM 26377</strain>
    </source>
</reference>
<gene>
    <name evidence="1" type="ORF">DFR24_4177</name>
</gene>
<comment type="caution">
    <text evidence="1">The sequence shown here is derived from an EMBL/GenBank/DDBJ whole genome shotgun (WGS) entry which is preliminary data.</text>
</comment>
<dbReference type="RefSeq" id="WP_133883334.1">
    <property type="nucleotide sequence ID" value="NZ_MWIN01000013.1"/>
</dbReference>
<organism evidence="1 2">
    <name type="scientific">Panacagrimonas perspica</name>
    <dbReference type="NCBI Taxonomy" id="381431"/>
    <lineage>
        <taxon>Bacteria</taxon>
        <taxon>Pseudomonadati</taxon>
        <taxon>Pseudomonadota</taxon>
        <taxon>Gammaproteobacteria</taxon>
        <taxon>Nevskiales</taxon>
        <taxon>Nevskiaceae</taxon>
        <taxon>Panacagrimonas</taxon>
    </lineage>
</organism>
<keyword evidence="2" id="KW-1185">Reference proteome</keyword>
<protein>
    <recommendedName>
        <fullName evidence="3">Carbon monoxide dehydrogenase subunit G</fullName>
    </recommendedName>
</protein>
<evidence type="ECO:0000313" key="2">
    <source>
        <dbReference type="Proteomes" id="UP000295341"/>
    </source>
</evidence>
<evidence type="ECO:0000313" key="1">
    <source>
        <dbReference type="EMBL" id="TDU25732.1"/>
    </source>
</evidence>
<dbReference type="OrthoDB" id="8903592at2"/>
<dbReference type="AlphaFoldDB" id="A0A4R7NXY7"/>
<proteinExistence type="predicted"/>
<sequence>MNIKIDLERHKTVPLSQVQLASLLTDVEGTLKKFPKLKKLNVLGAQDFRLDMHTIGSSIAKIAHDVSFGARCTLDLPKSELSWKPIPKVGNAQLEGQLRLAGEGKSTRITLRVRGELNDVPVPLMYRLVAPAFIQGKFTALIDSFLDKLTAASGSHKAQVSA</sequence>
<dbReference type="EMBL" id="SOBT01000011">
    <property type="protein sequence ID" value="TDU25732.1"/>
    <property type="molecule type" value="Genomic_DNA"/>
</dbReference>
<dbReference type="SUPFAM" id="SSF55961">
    <property type="entry name" value="Bet v1-like"/>
    <property type="match status" value="1"/>
</dbReference>
<dbReference type="InterPro" id="IPR023393">
    <property type="entry name" value="START-like_dom_sf"/>
</dbReference>